<reference evidence="1" key="1">
    <citation type="submission" date="2024-02" db="EMBL/GenBank/DDBJ databases">
        <title>Tomenella chthoni gen. nov. sp. nov., a member of the family Jonesiaceae isolated from bat guano.</title>
        <authorList>
            <person name="Miller S.L."/>
            <person name="King J."/>
            <person name="Sankaranarayanan K."/>
            <person name="Lawson P.A."/>
        </authorList>
    </citation>
    <scope>NUCLEOTIDE SEQUENCE</scope>
    <source>
        <strain evidence="1">BS-20</strain>
    </source>
</reference>
<proteinExistence type="predicted"/>
<name>A0AAU7DVZ4_9MICO</name>
<protein>
    <submittedName>
        <fullName evidence="1">Uncharacterized protein</fullName>
    </submittedName>
</protein>
<gene>
    <name evidence="1" type="ORF">V5R04_14700</name>
</gene>
<evidence type="ECO:0000313" key="1">
    <source>
        <dbReference type="EMBL" id="XBH21441.1"/>
    </source>
</evidence>
<dbReference type="AlphaFoldDB" id="A0AAU7DVZ4"/>
<dbReference type="EMBL" id="CP146203">
    <property type="protein sequence ID" value="XBH21441.1"/>
    <property type="molecule type" value="Genomic_DNA"/>
</dbReference>
<accession>A0AAU7DVZ4</accession>
<organism evidence="1">
    <name type="scientific">Jonesiaceae bacterium BS-20</name>
    <dbReference type="NCBI Taxonomy" id="3120821"/>
    <lineage>
        <taxon>Bacteria</taxon>
        <taxon>Bacillati</taxon>
        <taxon>Actinomycetota</taxon>
        <taxon>Actinomycetes</taxon>
        <taxon>Micrococcales</taxon>
        <taxon>Jonesiaceae</taxon>
    </lineage>
</organism>
<sequence>MSPKINPSDAATPSGPQTPEEVATLLGNVERDITQIKADVDQLMQPLVDALKRNRYFDEMQTQLRSAQKVARAWHDWPLITGIHEAVLMLRSNPQGADRYLLEHLESLIFQAGVTEYGLVGEIVDIEEVEVVAVTGNGDRFVVSQCKRPGLRIETVPLRKPIVEITRETQIAP</sequence>